<protein>
    <submittedName>
        <fullName evidence="1">Uncharacterized protein</fullName>
    </submittedName>
</protein>
<sequence length="340" mass="40293">MGNDALNKMAQDMQIKRYNNELEANYVGRIIYSALCHWMRYSVMDETTPKCDRKSKAYILSKMRELLYIMSEAFPICKKWIFKDLKSPSDIDELVRELRDKMLAARELLEVDNSHNIGLPVYERYYCSQAYDRIVGLSDATCVPKHIGITRVVRREQDSESNVIMNEISIVEYLDRIFESGTWIECHSLEDFEFFNPYSKRPPYQSWTNVIPNHDKRMLARLTLYNGLHEYHLIWRQQDKIMNSPLSYVLAEWKEERRILLALRKQVGNPMGATYEIRDSVYLLNLYCGLPTREQIIIDTYCWPLNSMDDKYNYVVPDFVWEDIKKLIVDSLGIELKEKN</sequence>
<comment type="caution">
    <text evidence="1">The sequence shown here is derived from an EMBL/GenBank/DDBJ whole genome shotgun (WGS) entry which is preliminary data.</text>
</comment>
<evidence type="ECO:0000313" key="1">
    <source>
        <dbReference type="EMBL" id="PLT84537.1"/>
    </source>
</evidence>
<dbReference type="AlphaFoldDB" id="A0A2N5PY13"/>
<evidence type="ECO:0000313" key="2">
    <source>
        <dbReference type="Proteomes" id="UP000234840"/>
    </source>
</evidence>
<accession>A0A2N5PY13</accession>
<reference evidence="1 2" key="1">
    <citation type="journal article" date="2017" name="Genome Med.">
        <title>A novel Ruminococcus gnavus clade enriched in inflammatory bowel disease patients.</title>
        <authorList>
            <person name="Hall A.B."/>
            <person name="Yassour M."/>
            <person name="Sauk J."/>
            <person name="Garner A."/>
            <person name="Jiang X."/>
            <person name="Arthur T."/>
            <person name="Lagoudas G.K."/>
            <person name="Vatanen T."/>
            <person name="Fornelos N."/>
            <person name="Wilson R."/>
            <person name="Bertha M."/>
            <person name="Cohen M."/>
            <person name="Garber J."/>
            <person name="Khalili H."/>
            <person name="Gevers D."/>
            <person name="Ananthakrishnan A.N."/>
            <person name="Kugathasan S."/>
            <person name="Lander E.S."/>
            <person name="Blainey P."/>
            <person name="Vlamakis H."/>
            <person name="Xavier R.J."/>
            <person name="Huttenhower C."/>
        </authorList>
    </citation>
    <scope>NUCLEOTIDE SEQUENCE [LARGE SCALE GENOMIC DNA]</scope>
    <source>
        <strain evidence="1 2">RJX1128</strain>
    </source>
</reference>
<dbReference type="EMBL" id="NIHW01000031">
    <property type="protein sequence ID" value="PLT84537.1"/>
    <property type="molecule type" value="Genomic_DNA"/>
</dbReference>
<dbReference type="Proteomes" id="UP000234840">
    <property type="component" value="Unassembled WGS sequence"/>
</dbReference>
<dbReference type="RefSeq" id="WP_101882746.1">
    <property type="nucleotide sequence ID" value="NZ_NIHW01000031.1"/>
</dbReference>
<gene>
    <name evidence="1" type="ORF">CDL20_11600</name>
</gene>
<name>A0A2N5PY13_MEDGN</name>
<proteinExistence type="predicted"/>
<organism evidence="1 2">
    <name type="scientific">Mediterraneibacter gnavus</name>
    <name type="common">Ruminococcus gnavus</name>
    <dbReference type="NCBI Taxonomy" id="33038"/>
    <lineage>
        <taxon>Bacteria</taxon>
        <taxon>Bacillati</taxon>
        <taxon>Bacillota</taxon>
        <taxon>Clostridia</taxon>
        <taxon>Lachnospirales</taxon>
        <taxon>Lachnospiraceae</taxon>
        <taxon>Mediterraneibacter</taxon>
    </lineage>
</organism>